<dbReference type="RefSeq" id="WP_015105676.1">
    <property type="nucleotide sequence ID" value="NC_019673.1"/>
</dbReference>
<dbReference type="Gene3D" id="1.20.120.1870">
    <property type="entry name" value="Fic/DOC protein, Fido domain"/>
    <property type="match status" value="1"/>
</dbReference>
<dbReference type="BioCyc" id="SESP1179773:BN6_RS40490-MONOMER"/>
<dbReference type="PANTHER" id="PTHR39426">
    <property type="entry name" value="HOMOLOGY TO DEATH-ON-CURING PROTEIN OF PHAGE P1"/>
    <property type="match status" value="1"/>
</dbReference>
<dbReference type="HOGENOM" id="CLU_115697_5_1_11"/>
<evidence type="ECO:0000313" key="2">
    <source>
        <dbReference type="EMBL" id="CCH35569.1"/>
    </source>
</evidence>
<dbReference type="Pfam" id="PF02661">
    <property type="entry name" value="Fic"/>
    <property type="match status" value="1"/>
</dbReference>
<dbReference type="SUPFAM" id="SSF140931">
    <property type="entry name" value="Fic-like"/>
    <property type="match status" value="1"/>
</dbReference>
<proteinExistence type="predicted"/>
<feature type="domain" description="Fido" evidence="1">
    <location>
        <begin position="1"/>
        <end position="121"/>
    </location>
</feature>
<dbReference type="Proteomes" id="UP000006281">
    <property type="component" value="Chromosome"/>
</dbReference>
<dbReference type="KEGG" id="sesp:BN6_83530"/>
<dbReference type="AlphaFoldDB" id="K0KFN9"/>
<name>K0KFN9_SACES</name>
<dbReference type="InterPro" id="IPR053737">
    <property type="entry name" value="Type_II_TA_Toxin"/>
</dbReference>
<evidence type="ECO:0000313" key="3">
    <source>
        <dbReference type="Proteomes" id="UP000006281"/>
    </source>
</evidence>
<dbReference type="InterPro" id="IPR003812">
    <property type="entry name" value="Fido"/>
</dbReference>
<dbReference type="EMBL" id="HE804045">
    <property type="protein sequence ID" value="CCH35569.1"/>
    <property type="molecule type" value="Genomic_DNA"/>
</dbReference>
<reference evidence="2 3" key="1">
    <citation type="journal article" date="2012" name="BMC Genomics">
        <title>Complete genome sequence of Saccharothrix espanaensis DSM 44229T and comparison to the other completely sequenced Pseudonocardiaceae.</title>
        <authorList>
            <person name="Strobel T."/>
            <person name="Al-Dilaimi A."/>
            <person name="Blom J."/>
            <person name="Gessner A."/>
            <person name="Kalinowski J."/>
            <person name="Luzhetska M."/>
            <person name="Puhler A."/>
            <person name="Szczepanowski R."/>
            <person name="Bechthold A."/>
            <person name="Ruckert C."/>
        </authorList>
    </citation>
    <scope>NUCLEOTIDE SEQUENCE [LARGE SCALE GENOMIC DNA]</scope>
    <source>
        <strain evidence="3">ATCC 51144 / DSM 44229 / JCM 9112 / NBRC 15066 / NRRL 15764</strain>
    </source>
</reference>
<evidence type="ECO:0000259" key="1">
    <source>
        <dbReference type="PROSITE" id="PS51459"/>
    </source>
</evidence>
<sequence>MADWRYLTSAELIELSRPHGAGPVIKPEGLESAVAAPARTFGGDELYPDVADKAAALAYGVVKVHHPFMDGNKRTAAIGMLTFCYVNGFVPMITQSELVALIVLAARGDADQAAMAGFVRDRLS</sequence>
<dbReference type="eggNOG" id="COG3654">
    <property type="taxonomic scope" value="Bacteria"/>
</dbReference>
<dbReference type="OrthoDB" id="9802752at2"/>
<organism evidence="2 3">
    <name type="scientific">Saccharothrix espanaensis (strain ATCC 51144 / DSM 44229 / JCM 9112 / NBRC 15066 / NRRL 15764)</name>
    <dbReference type="NCBI Taxonomy" id="1179773"/>
    <lineage>
        <taxon>Bacteria</taxon>
        <taxon>Bacillati</taxon>
        <taxon>Actinomycetota</taxon>
        <taxon>Actinomycetes</taxon>
        <taxon>Pseudonocardiales</taxon>
        <taxon>Pseudonocardiaceae</taxon>
        <taxon>Saccharothrix</taxon>
    </lineage>
</organism>
<accession>K0KFN9</accession>
<dbReference type="PANTHER" id="PTHR39426:SF1">
    <property type="entry name" value="HOMOLOGY TO DEATH-ON-CURING PROTEIN OF PHAGE P1"/>
    <property type="match status" value="1"/>
</dbReference>
<dbReference type="PROSITE" id="PS51459">
    <property type="entry name" value="FIDO"/>
    <property type="match status" value="1"/>
</dbReference>
<dbReference type="InterPro" id="IPR036597">
    <property type="entry name" value="Fido-like_dom_sf"/>
</dbReference>
<dbReference type="GO" id="GO:0016301">
    <property type="term" value="F:kinase activity"/>
    <property type="evidence" value="ECO:0007669"/>
    <property type="project" value="InterPro"/>
</dbReference>
<dbReference type="STRING" id="1179773.BN6_83530"/>
<gene>
    <name evidence="2" type="ordered locus">BN6_83530</name>
</gene>
<keyword evidence="3" id="KW-1185">Reference proteome</keyword>
<dbReference type="InterPro" id="IPR006440">
    <property type="entry name" value="Doc"/>
</dbReference>
<protein>
    <recommendedName>
        <fullName evidence="1">Fido domain-containing protein</fullName>
    </recommendedName>
</protein>
<dbReference type="PATRIC" id="fig|1179773.3.peg.8432"/>